<evidence type="ECO:0000313" key="2">
    <source>
        <dbReference type="EMBL" id="PXX55792.1"/>
    </source>
</evidence>
<evidence type="ECO:0000313" key="3">
    <source>
        <dbReference type="Proteomes" id="UP000248057"/>
    </source>
</evidence>
<dbReference type="GO" id="GO:0032259">
    <property type="term" value="P:methylation"/>
    <property type="evidence" value="ECO:0007669"/>
    <property type="project" value="UniProtKB-KW"/>
</dbReference>
<dbReference type="GeneID" id="86060057"/>
<dbReference type="GO" id="GO:0008757">
    <property type="term" value="F:S-adenosylmethionine-dependent methyltransferase activity"/>
    <property type="evidence" value="ECO:0007669"/>
    <property type="project" value="InterPro"/>
</dbReference>
<comment type="caution">
    <text evidence="2">The sequence shown here is derived from an EMBL/GenBank/DDBJ whole genome shotgun (WGS) entry which is preliminary data.</text>
</comment>
<keyword evidence="3" id="KW-1185">Reference proteome</keyword>
<organism evidence="2 3">
    <name type="scientific">Hungatella effluvii</name>
    <dbReference type="NCBI Taxonomy" id="1096246"/>
    <lineage>
        <taxon>Bacteria</taxon>
        <taxon>Bacillati</taxon>
        <taxon>Bacillota</taxon>
        <taxon>Clostridia</taxon>
        <taxon>Lachnospirales</taxon>
        <taxon>Lachnospiraceae</taxon>
        <taxon>Hungatella</taxon>
    </lineage>
</organism>
<gene>
    <name evidence="2" type="ORF">DFR60_10266</name>
</gene>
<dbReference type="EMBL" id="QJKD01000002">
    <property type="protein sequence ID" value="PXX55792.1"/>
    <property type="molecule type" value="Genomic_DNA"/>
</dbReference>
<evidence type="ECO:0000259" key="1">
    <source>
        <dbReference type="Pfam" id="PF08241"/>
    </source>
</evidence>
<accession>A0A2V3YAG4</accession>
<protein>
    <submittedName>
        <fullName evidence="2">Methyltransferase family protein</fullName>
    </submittedName>
</protein>
<dbReference type="AlphaFoldDB" id="A0A2V3YAG4"/>
<dbReference type="CDD" id="cd02440">
    <property type="entry name" value="AdoMet_MTases"/>
    <property type="match status" value="1"/>
</dbReference>
<name>A0A2V3YAG4_9FIRM</name>
<dbReference type="RefSeq" id="WP_432764098.1">
    <property type="nucleotide sequence ID" value="NZ_QJKD01000002.1"/>
</dbReference>
<dbReference type="Gene3D" id="3.40.50.150">
    <property type="entry name" value="Vaccinia Virus protein VP39"/>
    <property type="match status" value="1"/>
</dbReference>
<sequence>MIGSEKNSNGTVTAPVISQAVASENSTMEAETWKQIWTRKGRAAGGLENLLEFDGYERTQVDMKEVAAEIIRRLDIRKEDRVLEVGCGAGALAQYLDCDYTGIDYSPTLVRRHIELLHNPVLVGEAADLPFKDQFFDKVICYGVFLYFDNKTYAQKATEELLRVAKKGVLIGELPIRSHREEHLLFSPEEFEGWDISDGFYDPYRKDRFNASFIMA</sequence>
<keyword evidence="2" id="KW-0489">Methyltransferase</keyword>
<reference evidence="2 3" key="1">
    <citation type="submission" date="2018-05" db="EMBL/GenBank/DDBJ databases">
        <title>Genomic Encyclopedia of Type Strains, Phase IV (KMG-IV): sequencing the most valuable type-strain genomes for metagenomic binning, comparative biology and taxonomic classification.</title>
        <authorList>
            <person name="Goeker M."/>
        </authorList>
    </citation>
    <scope>NUCLEOTIDE SEQUENCE [LARGE SCALE GENOMIC DNA]</scope>
    <source>
        <strain evidence="2 3">DSM 24995</strain>
    </source>
</reference>
<dbReference type="SUPFAM" id="SSF53335">
    <property type="entry name" value="S-adenosyl-L-methionine-dependent methyltransferases"/>
    <property type="match status" value="1"/>
</dbReference>
<proteinExistence type="predicted"/>
<feature type="domain" description="Methyltransferase type 11" evidence="1">
    <location>
        <begin position="83"/>
        <end position="168"/>
    </location>
</feature>
<dbReference type="InterPro" id="IPR029063">
    <property type="entry name" value="SAM-dependent_MTases_sf"/>
</dbReference>
<dbReference type="Proteomes" id="UP000248057">
    <property type="component" value="Unassembled WGS sequence"/>
</dbReference>
<keyword evidence="2" id="KW-0808">Transferase</keyword>
<dbReference type="InterPro" id="IPR013216">
    <property type="entry name" value="Methyltransf_11"/>
</dbReference>
<dbReference type="Pfam" id="PF08241">
    <property type="entry name" value="Methyltransf_11"/>
    <property type="match status" value="1"/>
</dbReference>